<name>A0A074TF97_9RHOB</name>
<feature type="chain" id="PRO_5001699800" description="Translocation and assembly module TamB C-terminal domain-containing protein" evidence="6">
    <location>
        <begin position="20"/>
        <end position="1204"/>
    </location>
</feature>
<evidence type="ECO:0000313" key="9">
    <source>
        <dbReference type="Proteomes" id="UP000027725"/>
    </source>
</evidence>
<dbReference type="Pfam" id="PF04357">
    <property type="entry name" value="TamB"/>
    <property type="match status" value="1"/>
</dbReference>
<evidence type="ECO:0000313" key="8">
    <source>
        <dbReference type="EMBL" id="KEP70339.1"/>
    </source>
</evidence>
<dbReference type="STRING" id="1185766.SAMN05216224_104159"/>
<feature type="region of interest" description="Disordered" evidence="5">
    <location>
        <begin position="121"/>
        <end position="140"/>
    </location>
</feature>
<feature type="domain" description="Translocation and assembly module TamB C-terminal" evidence="7">
    <location>
        <begin position="853"/>
        <end position="1204"/>
    </location>
</feature>
<evidence type="ECO:0000256" key="3">
    <source>
        <dbReference type="ARBA" id="ARBA00022989"/>
    </source>
</evidence>
<feature type="compositionally biased region" description="Low complexity" evidence="5">
    <location>
        <begin position="124"/>
        <end position="136"/>
    </location>
</feature>
<dbReference type="AlphaFoldDB" id="A0A074TF97"/>
<keyword evidence="2" id="KW-0812">Transmembrane</keyword>
<keyword evidence="6" id="KW-0732">Signal</keyword>
<organism evidence="8 9">
    <name type="scientific">Thioclava dalianensis</name>
    <dbReference type="NCBI Taxonomy" id="1185766"/>
    <lineage>
        <taxon>Bacteria</taxon>
        <taxon>Pseudomonadati</taxon>
        <taxon>Pseudomonadota</taxon>
        <taxon>Alphaproteobacteria</taxon>
        <taxon>Rhodobacterales</taxon>
        <taxon>Paracoccaceae</taxon>
        <taxon>Thioclava</taxon>
    </lineage>
</organism>
<dbReference type="GO" id="GO:0097347">
    <property type="term" value="C:TAM protein secretion complex"/>
    <property type="evidence" value="ECO:0007669"/>
    <property type="project" value="TreeGrafter"/>
</dbReference>
<gene>
    <name evidence="8" type="ORF">DL1_17430</name>
</gene>
<dbReference type="PANTHER" id="PTHR36985:SF1">
    <property type="entry name" value="TRANSLOCATION AND ASSEMBLY MODULE SUBUNIT TAMB"/>
    <property type="match status" value="1"/>
</dbReference>
<dbReference type="OrthoDB" id="7784409at2"/>
<dbReference type="EMBL" id="JHEH01000006">
    <property type="protein sequence ID" value="KEP70339.1"/>
    <property type="molecule type" value="Genomic_DNA"/>
</dbReference>
<keyword evidence="3" id="KW-1133">Transmembrane helix</keyword>
<evidence type="ECO:0000256" key="4">
    <source>
        <dbReference type="ARBA" id="ARBA00023136"/>
    </source>
</evidence>
<comment type="caution">
    <text evidence="8">The sequence shown here is derived from an EMBL/GenBank/DDBJ whole genome shotgun (WGS) entry which is preliminary data.</text>
</comment>
<proteinExistence type="predicted"/>
<dbReference type="GO" id="GO:0009306">
    <property type="term" value="P:protein secretion"/>
    <property type="evidence" value="ECO:0007669"/>
    <property type="project" value="InterPro"/>
</dbReference>
<feature type="signal peptide" evidence="6">
    <location>
        <begin position="1"/>
        <end position="19"/>
    </location>
</feature>
<keyword evidence="4" id="KW-0472">Membrane</keyword>
<dbReference type="PANTHER" id="PTHR36985">
    <property type="entry name" value="TRANSLOCATION AND ASSEMBLY MODULE SUBUNIT TAMB"/>
    <property type="match status" value="1"/>
</dbReference>
<keyword evidence="9" id="KW-1185">Reference proteome</keyword>
<protein>
    <recommendedName>
        <fullName evidence="7">Translocation and assembly module TamB C-terminal domain-containing protein</fullName>
    </recommendedName>
</protein>
<dbReference type="InterPro" id="IPR007452">
    <property type="entry name" value="TamB_C"/>
</dbReference>
<evidence type="ECO:0000256" key="6">
    <source>
        <dbReference type="SAM" id="SignalP"/>
    </source>
</evidence>
<evidence type="ECO:0000256" key="1">
    <source>
        <dbReference type="ARBA" id="ARBA00004167"/>
    </source>
</evidence>
<dbReference type="Proteomes" id="UP000027725">
    <property type="component" value="Unassembled WGS sequence"/>
</dbReference>
<accession>A0A074TF97</accession>
<evidence type="ECO:0000259" key="7">
    <source>
        <dbReference type="Pfam" id="PF04357"/>
    </source>
</evidence>
<dbReference type="eggNOG" id="COG2911">
    <property type="taxonomic scope" value="Bacteria"/>
</dbReference>
<evidence type="ECO:0000256" key="5">
    <source>
        <dbReference type="SAM" id="MobiDB-lite"/>
    </source>
</evidence>
<reference evidence="8 9" key="1">
    <citation type="submission" date="2014-03" db="EMBL/GenBank/DDBJ databases">
        <title>The draft genome sequence of Thioclava dalianensis DLFJ1-1.</title>
        <authorList>
            <person name="Lai Q."/>
            <person name="Shao Z."/>
        </authorList>
    </citation>
    <scope>NUCLEOTIDE SEQUENCE [LARGE SCALE GENOMIC DNA]</scope>
    <source>
        <strain evidence="8 9">DLFJ1-1</strain>
    </source>
</reference>
<evidence type="ECO:0000256" key="2">
    <source>
        <dbReference type="ARBA" id="ARBA00022692"/>
    </source>
</evidence>
<dbReference type="GO" id="GO:0005886">
    <property type="term" value="C:plasma membrane"/>
    <property type="evidence" value="ECO:0007669"/>
    <property type="project" value="InterPro"/>
</dbReference>
<dbReference type="RefSeq" id="WP_051693393.1">
    <property type="nucleotide sequence ID" value="NZ_FOVB01000004.1"/>
</dbReference>
<comment type="subcellular location">
    <subcellularLocation>
        <location evidence="1">Membrane</location>
        <topology evidence="1">Single-pass membrane protein</topology>
    </subcellularLocation>
</comment>
<sequence>MKHFLLILALAFAPLAGFAQDTTSSAKDAGAGAATDAQAQRDRSYLTGLLEDSLSGAGRTVRLDGFKGALSSRATFTSLSISDDQGAWITIKNGAISWNRTALLRGRIEIDELSAEEIDLPRLPSASSTSADAPSPEAKPFSLPDLPVAVNIGKIDAKKVVIGKPVIGEDMTVKLNGSLSLAGGEGKAKLDINRIDGKKGVFSLTSSYDNSTKVLGLDLLVDEGKNGLISRLAGIPGQPALTLAVSGDGPLSKFSADVVLSTDGARRLAGKVVVNQSVPKGAPEGSAPETGFSAAFSGDVTPLLPPDYHEFFGKEASFVVEGARTASGQTRLSTLDIKSRALDLQGSADIGADNLPTKFDLTGQLGLGDGQEVLLPISGTKTWVQSGNIKLTYDKANGDGWSLNGRLNQLRREDGTKMLTALLSGSGRIRQDAPPSVGGTVVLSANGLELSDPNLSKAVGSFVTGKAVFSWQQDQPLRLSQLALVGQGYRADANLSIKDLAKGATIAGTATVTDEDISPISGLAGRPLSGALNGTVSGSYTVLSGAFDADLNITGQDLKIGQPQADAALEGRSEISLSAKRDETGIAIDAFNATTRAVVASAQGTLNSDKGALDAHIEAKDLSVLGGGYRGGMVADAKLTRNGDTFGAKLTADAQNLAIGNPQLDRVLAGKTALTLDADYTNGDIALHALSLKNPQVSVSAQGGAGQAGRKITLDARLANAALLAPGFPGPVSVTGTVTQGARDYQVAISGSGPGGTSARVNGSVASDFSTANLAIVGSAQTALANAFIAPRSVQGPLNFDLRLNGKPGLEALSGTVTANGTRIVAPNLGMVLQNVDTRVSLSNGRAQLGVSGELGTGGTITVNGPITLAAPYNGDLTIRLNGARLRDPALYDTRASGSVTVKGPLTGGAAIAGAITLSDTELRVPSSGIDGSVSVPDGIKHVRESNAVRTTLERAGLLVSQAAKSAGGNSAKAFPLDLTITSTRGIFVRGRGLDAELGGSLRITGTTANVIPVGQFNLVRGRLDILGQRFTLDKGQIALQGAFVPYIDFQAVTTQGDYTISIEISGQATEPQVTFNSAPGLPQDEVISRLIFGRDTQSLSPLQAAQLASAVATLAGKGGEGLIGRLRKSTGLDDLDVSTNAEGQTQLKAGKYLSQNLYSDVTVGADGTSEINLNLDVTKNLTARGTVGSSGTSGVGLYFEKNY</sequence>